<keyword evidence="7" id="KW-0808">Transferase</keyword>
<dbReference type="SMART" id="SM00091">
    <property type="entry name" value="PAS"/>
    <property type="match status" value="1"/>
</dbReference>
<dbReference type="InterPro" id="IPR000014">
    <property type="entry name" value="PAS"/>
</dbReference>
<dbReference type="InterPro" id="IPR003594">
    <property type="entry name" value="HATPase_dom"/>
</dbReference>
<dbReference type="InterPro" id="IPR036890">
    <property type="entry name" value="HATPase_C_sf"/>
</dbReference>
<feature type="domain" description="PAS" evidence="6">
    <location>
        <begin position="149"/>
        <end position="189"/>
    </location>
</feature>
<dbReference type="PROSITE" id="PS50112">
    <property type="entry name" value="PAS"/>
    <property type="match status" value="1"/>
</dbReference>
<dbReference type="Proteomes" id="UP000191931">
    <property type="component" value="Unassembled WGS sequence"/>
</dbReference>
<evidence type="ECO:0000256" key="3">
    <source>
        <dbReference type="ARBA" id="ARBA00022553"/>
    </source>
</evidence>
<dbReference type="SUPFAM" id="SSF55874">
    <property type="entry name" value="ATPase domain of HSP90 chaperone/DNA topoisomerase II/histidine kinase"/>
    <property type="match status" value="1"/>
</dbReference>
<name>A0A1W1H5A1_9BACT</name>
<evidence type="ECO:0000256" key="2">
    <source>
        <dbReference type="ARBA" id="ARBA00012438"/>
    </source>
</evidence>
<sequence length="503" mass="56510">MTASYFPILAVDVVGSLGMILFAVLSLGNAKSLKAKEPDNVIFLYLVWLCSGLTIFALSRSFGHIFRQILILTGYSGMWASISPYSGTINTVSFMIVGSITLFFNQNWKINMKILSSEKALKDTHLKLIQLNQTLEQKVVERTEMLTTSEHKCRRIFQQSLDTILVTDSRWKILQINPAGEKMTGYQRDVMLVNNCTMDRLFASKDEWSRIRGLIEQHEYILNEETYFLRSNGLSVYVIITGGVDYGAFGCEKTFHFIIKNINEKKEMEQQIAQADKLAALGELSAGVAHEINNPLGVILGYTQLMLKDKRVEKECPHIHDDLKVIERHVKNCKTVVSDMLAFSRKGSVTQGRINMNQVVDDVAKFLRNHSDFRKIDVKLTLSSEPPLVVMGNEQEFRQVLINLMINACHAVDKDGQIEMTSSLNDKSEVEVGVRDNGRGISRDNLARIFDPFFTTKPVGQGTGLGLSVSYGIIKKHGGRIEVESLENEGSLFRVVLPLFAGN</sequence>
<dbReference type="Gene3D" id="3.30.450.20">
    <property type="entry name" value="PAS domain"/>
    <property type="match status" value="1"/>
</dbReference>
<dbReference type="InterPro" id="IPR035965">
    <property type="entry name" value="PAS-like_dom_sf"/>
</dbReference>
<feature type="transmembrane region" description="Helical" evidence="4">
    <location>
        <begin position="42"/>
        <end position="62"/>
    </location>
</feature>
<keyword evidence="3" id="KW-0597">Phosphoprotein</keyword>
<dbReference type="PANTHER" id="PTHR43065">
    <property type="entry name" value="SENSOR HISTIDINE KINASE"/>
    <property type="match status" value="1"/>
</dbReference>
<dbReference type="OrthoDB" id="9805591at2"/>
<dbReference type="STRING" id="1246637.MTBBW1_1040083"/>
<keyword evidence="4" id="KW-0472">Membrane</keyword>
<dbReference type="CDD" id="cd00082">
    <property type="entry name" value="HisKA"/>
    <property type="match status" value="1"/>
</dbReference>
<comment type="catalytic activity">
    <reaction evidence="1">
        <text>ATP + protein L-histidine = ADP + protein N-phospho-L-histidine.</text>
        <dbReference type="EC" id="2.7.13.3"/>
    </reaction>
</comment>
<evidence type="ECO:0000259" key="5">
    <source>
        <dbReference type="PROSITE" id="PS50109"/>
    </source>
</evidence>
<dbReference type="Pfam" id="PF13188">
    <property type="entry name" value="PAS_8"/>
    <property type="match status" value="1"/>
</dbReference>
<dbReference type="EC" id="2.7.13.3" evidence="2"/>
<dbReference type="RefSeq" id="WP_080804097.1">
    <property type="nucleotide sequence ID" value="NZ_LT828545.1"/>
</dbReference>
<dbReference type="Gene3D" id="1.10.287.130">
    <property type="match status" value="1"/>
</dbReference>
<dbReference type="PANTHER" id="PTHR43065:SF42">
    <property type="entry name" value="TWO-COMPONENT SENSOR PPRA"/>
    <property type="match status" value="1"/>
</dbReference>
<dbReference type="AlphaFoldDB" id="A0A1W1H5A1"/>
<dbReference type="InterPro" id="IPR003661">
    <property type="entry name" value="HisK_dim/P_dom"/>
</dbReference>
<dbReference type="CDD" id="cd00130">
    <property type="entry name" value="PAS"/>
    <property type="match status" value="1"/>
</dbReference>
<dbReference type="EMBL" id="FWEV01000007">
    <property type="protein sequence ID" value="SLM27626.1"/>
    <property type="molecule type" value="Genomic_DNA"/>
</dbReference>
<dbReference type="Pfam" id="PF00512">
    <property type="entry name" value="HisKA"/>
    <property type="match status" value="1"/>
</dbReference>
<organism evidence="7 8">
    <name type="scientific">Desulfamplus magnetovallimortis</name>
    <dbReference type="NCBI Taxonomy" id="1246637"/>
    <lineage>
        <taxon>Bacteria</taxon>
        <taxon>Pseudomonadati</taxon>
        <taxon>Thermodesulfobacteriota</taxon>
        <taxon>Desulfobacteria</taxon>
        <taxon>Desulfobacterales</taxon>
        <taxon>Desulfobacteraceae</taxon>
        <taxon>Desulfamplus</taxon>
    </lineage>
</organism>
<keyword evidence="8" id="KW-1185">Reference proteome</keyword>
<protein>
    <recommendedName>
        <fullName evidence="2">histidine kinase</fullName>
        <ecNumber evidence="2">2.7.13.3</ecNumber>
    </recommendedName>
</protein>
<evidence type="ECO:0000313" key="8">
    <source>
        <dbReference type="Proteomes" id="UP000191931"/>
    </source>
</evidence>
<dbReference type="SUPFAM" id="SSF55785">
    <property type="entry name" value="PYP-like sensor domain (PAS domain)"/>
    <property type="match status" value="1"/>
</dbReference>
<feature type="transmembrane region" description="Helical" evidence="4">
    <location>
        <begin position="82"/>
        <end position="104"/>
    </location>
</feature>
<dbReference type="InterPro" id="IPR004358">
    <property type="entry name" value="Sig_transdc_His_kin-like_C"/>
</dbReference>
<dbReference type="InterPro" id="IPR005467">
    <property type="entry name" value="His_kinase_dom"/>
</dbReference>
<feature type="domain" description="Histidine kinase" evidence="5">
    <location>
        <begin position="287"/>
        <end position="501"/>
    </location>
</feature>
<dbReference type="PRINTS" id="PR00344">
    <property type="entry name" value="BCTRLSENSOR"/>
</dbReference>
<reference evidence="7 8" key="1">
    <citation type="submission" date="2017-03" db="EMBL/GenBank/DDBJ databases">
        <authorList>
            <person name="Afonso C.L."/>
            <person name="Miller P.J."/>
            <person name="Scott M.A."/>
            <person name="Spackman E."/>
            <person name="Goraichik I."/>
            <person name="Dimitrov K.M."/>
            <person name="Suarez D.L."/>
            <person name="Swayne D.E."/>
        </authorList>
    </citation>
    <scope>NUCLEOTIDE SEQUENCE [LARGE SCALE GENOMIC DNA]</scope>
    <source>
        <strain evidence="7">PRJEB14757</strain>
    </source>
</reference>
<evidence type="ECO:0000313" key="7">
    <source>
        <dbReference type="EMBL" id="SLM27626.1"/>
    </source>
</evidence>
<dbReference type="Gene3D" id="3.30.565.10">
    <property type="entry name" value="Histidine kinase-like ATPase, C-terminal domain"/>
    <property type="match status" value="1"/>
</dbReference>
<proteinExistence type="predicted"/>
<dbReference type="InterPro" id="IPR036097">
    <property type="entry name" value="HisK_dim/P_sf"/>
</dbReference>
<keyword evidence="4" id="KW-1133">Transmembrane helix</keyword>
<dbReference type="SUPFAM" id="SSF47384">
    <property type="entry name" value="Homodimeric domain of signal transducing histidine kinase"/>
    <property type="match status" value="1"/>
</dbReference>
<gene>
    <name evidence="7" type="primary">atoS</name>
    <name evidence="7" type="ORF">MTBBW1_1040083</name>
</gene>
<dbReference type="SMART" id="SM00387">
    <property type="entry name" value="HATPase_c"/>
    <property type="match status" value="1"/>
</dbReference>
<evidence type="ECO:0000259" key="6">
    <source>
        <dbReference type="PROSITE" id="PS50112"/>
    </source>
</evidence>
<keyword evidence="4" id="KW-0812">Transmembrane</keyword>
<dbReference type="NCBIfam" id="TIGR00229">
    <property type="entry name" value="sensory_box"/>
    <property type="match status" value="1"/>
</dbReference>
<dbReference type="GO" id="GO:0000155">
    <property type="term" value="F:phosphorelay sensor kinase activity"/>
    <property type="evidence" value="ECO:0007669"/>
    <property type="project" value="InterPro"/>
</dbReference>
<feature type="transmembrane region" description="Helical" evidence="4">
    <location>
        <begin position="6"/>
        <end position="30"/>
    </location>
</feature>
<dbReference type="SMART" id="SM00388">
    <property type="entry name" value="HisKA"/>
    <property type="match status" value="1"/>
</dbReference>
<dbReference type="Pfam" id="PF02518">
    <property type="entry name" value="HATPase_c"/>
    <property type="match status" value="1"/>
</dbReference>
<dbReference type="PROSITE" id="PS50109">
    <property type="entry name" value="HIS_KIN"/>
    <property type="match status" value="1"/>
</dbReference>
<evidence type="ECO:0000256" key="1">
    <source>
        <dbReference type="ARBA" id="ARBA00000085"/>
    </source>
</evidence>
<evidence type="ECO:0000256" key="4">
    <source>
        <dbReference type="SAM" id="Phobius"/>
    </source>
</evidence>
<accession>A0A1W1H5A1</accession>